<dbReference type="EMBL" id="CAJNOJ010000026">
    <property type="protein sequence ID" value="CAF0871594.1"/>
    <property type="molecule type" value="Genomic_DNA"/>
</dbReference>
<dbReference type="GO" id="GO:0019843">
    <property type="term" value="F:rRNA binding"/>
    <property type="evidence" value="ECO:0007669"/>
    <property type="project" value="TreeGrafter"/>
</dbReference>
<reference evidence="2" key="1">
    <citation type="submission" date="2021-02" db="EMBL/GenBank/DDBJ databases">
        <authorList>
            <person name="Nowell W R."/>
        </authorList>
    </citation>
    <scope>NUCLEOTIDE SEQUENCE</scope>
</reference>
<dbReference type="GO" id="GO:0070131">
    <property type="term" value="P:positive regulation of mitochondrial translation"/>
    <property type="evidence" value="ECO:0007669"/>
    <property type="project" value="TreeGrafter"/>
</dbReference>
<dbReference type="Pfam" id="PF13540">
    <property type="entry name" value="RCC1_2"/>
    <property type="match status" value="2"/>
</dbReference>
<accession>A0A813TG80</accession>
<dbReference type="Pfam" id="PF00415">
    <property type="entry name" value="RCC1"/>
    <property type="match status" value="2"/>
</dbReference>
<proteinExistence type="predicted"/>
<sequence>MTIVQRSLNLCSQCYLKLSTRHININIINPKKKPVPTVSFVGERSYLYPSVYCWGYIGTGALGVFDFVNKRPDPKRTDTKQQTRLRRSIPYRHPFSYEHQIKISRIACGNGFTLFSSNTLKYDKLWACGLNTDSQLTYFKDRNHPKGFGDYIIVPKVIHLPMKHPRSTRIIQVAAGRAHSVVLTDNSGLFSFGNNAFGQCARQIVPDEIYKNNMLIHSFNLDLNDVDDKVTDIVCGQDHTLFLTEKGRVYSCGLNTDGQLGVGHYECVARPERVRGDIEHEHIVQLASKGDCVLALNKSGDVFGWGNNEYRQLGIMNDPIDSPASLQCAQPRRLRFRNGSSLTNMKCVAAGGSLCSAVDYQGQLYMWGFGLLGFGPKHTTIDIPQAMPMELFGQNEFNQDVKIDHVTSGLMSTAAITTNGELFMWGKNRYGALGVEFDEDAPMPMRVFVPARVRSVALGPDHTFALCKGYV</sequence>
<dbReference type="InterPro" id="IPR009091">
    <property type="entry name" value="RCC1/BLIP-II"/>
</dbReference>
<comment type="caution">
    <text evidence="2">The sequence shown here is derived from an EMBL/GenBank/DDBJ whole genome shotgun (WGS) entry which is preliminary data.</text>
</comment>
<gene>
    <name evidence="3" type="ORF">EDS130_LOCUS8320</name>
    <name evidence="2" type="ORF">XAT740_LOCUS3437</name>
</gene>
<feature type="repeat" description="RCC1" evidence="1">
    <location>
        <begin position="420"/>
        <end position="469"/>
    </location>
</feature>
<dbReference type="InterPro" id="IPR053035">
    <property type="entry name" value="Mitochondrial_GEF_domain"/>
</dbReference>
<keyword evidence="4" id="KW-1185">Reference proteome</keyword>
<dbReference type="OrthoDB" id="70707at2759"/>
<dbReference type="GO" id="GO:0005743">
    <property type="term" value="C:mitochondrial inner membrane"/>
    <property type="evidence" value="ECO:0007669"/>
    <property type="project" value="TreeGrafter"/>
</dbReference>
<feature type="repeat" description="RCC1" evidence="1">
    <location>
        <begin position="300"/>
        <end position="361"/>
    </location>
</feature>
<evidence type="ECO:0000313" key="2">
    <source>
        <dbReference type="EMBL" id="CAF0810473.1"/>
    </source>
</evidence>
<dbReference type="PANTHER" id="PTHR46337">
    <property type="entry name" value="RCC1-LIKE G EXCHANGING FACTOR-LIKE PROTEIN"/>
    <property type="match status" value="1"/>
</dbReference>
<evidence type="ECO:0000313" key="4">
    <source>
        <dbReference type="Proteomes" id="UP000663828"/>
    </source>
</evidence>
<dbReference type="PROSITE" id="PS50012">
    <property type="entry name" value="RCC1_3"/>
    <property type="match status" value="5"/>
</dbReference>
<dbReference type="InterPro" id="IPR000408">
    <property type="entry name" value="Reg_chr_condens"/>
</dbReference>
<dbReference type="PRINTS" id="PR00633">
    <property type="entry name" value="RCCNDNSATION"/>
</dbReference>
<dbReference type="GO" id="GO:0005085">
    <property type="term" value="F:guanyl-nucleotide exchange factor activity"/>
    <property type="evidence" value="ECO:0007669"/>
    <property type="project" value="TreeGrafter"/>
</dbReference>
<organism evidence="2 4">
    <name type="scientific">Adineta ricciae</name>
    <name type="common">Rotifer</name>
    <dbReference type="NCBI Taxonomy" id="249248"/>
    <lineage>
        <taxon>Eukaryota</taxon>
        <taxon>Metazoa</taxon>
        <taxon>Spiralia</taxon>
        <taxon>Gnathifera</taxon>
        <taxon>Rotifera</taxon>
        <taxon>Eurotatoria</taxon>
        <taxon>Bdelloidea</taxon>
        <taxon>Adinetida</taxon>
        <taxon>Adinetidae</taxon>
        <taxon>Adineta</taxon>
    </lineage>
</organism>
<dbReference type="Proteomes" id="UP000663828">
    <property type="component" value="Unassembled WGS sequence"/>
</dbReference>
<feature type="repeat" description="RCC1" evidence="1">
    <location>
        <begin position="123"/>
        <end position="186"/>
    </location>
</feature>
<dbReference type="PANTHER" id="PTHR46337:SF1">
    <property type="entry name" value="RCC1-LIKE G EXCHANGING FACTOR-LIKE PROTEIN"/>
    <property type="match status" value="1"/>
</dbReference>
<evidence type="ECO:0000313" key="3">
    <source>
        <dbReference type="EMBL" id="CAF0871594.1"/>
    </source>
</evidence>
<feature type="repeat" description="RCC1" evidence="1">
    <location>
        <begin position="247"/>
        <end position="299"/>
    </location>
</feature>
<dbReference type="EMBL" id="CAJNOR010000131">
    <property type="protein sequence ID" value="CAF0810473.1"/>
    <property type="molecule type" value="Genomic_DNA"/>
</dbReference>
<dbReference type="SUPFAM" id="SSF50985">
    <property type="entry name" value="RCC1/BLIP-II"/>
    <property type="match status" value="1"/>
</dbReference>
<dbReference type="Proteomes" id="UP000663852">
    <property type="component" value="Unassembled WGS sequence"/>
</dbReference>
<dbReference type="Gene3D" id="2.130.10.30">
    <property type="entry name" value="Regulator of chromosome condensation 1/beta-lactamase-inhibitor protein II"/>
    <property type="match status" value="2"/>
</dbReference>
<protein>
    <submittedName>
        <fullName evidence="2">Uncharacterized protein</fullName>
    </submittedName>
</protein>
<dbReference type="AlphaFoldDB" id="A0A813TG80"/>
<evidence type="ECO:0000256" key="1">
    <source>
        <dbReference type="PROSITE-ProRule" id="PRU00235"/>
    </source>
</evidence>
<feature type="repeat" description="RCC1" evidence="1">
    <location>
        <begin position="187"/>
        <end position="246"/>
    </location>
</feature>
<name>A0A813TG80_ADIRI</name>